<name>N9XVN0_9CLOT</name>
<reference evidence="7 8" key="1">
    <citation type="submission" date="2013-01" db="EMBL/GenBank/DDBJ databases">
        <title>The Genome Sequence of Clostridium colicanis 209318.</title>
        <authorList>
            <consortium name="The Broad Institute Genome Sequencing Platform"/>
            <person name="Earl A."/>
            <person name="Ward D."/>
            <person name="Feldgarden M."/>
            <person name="Gevers D."/>
            <person name="Courvalin P."/>
            <person name="Lambert T."/>
            <person name="Walker B."/>
            <person name="Young S.K."/>
            <person name="Zeng Q."/>
            <person name="Gargeya S."/>
            <person name="Fitzgerald M."/>
            <person name="Haas B."/>
            <person name="Abouelleil A."/>
            <person name="Alvarado L."/>
            <person name="Arachchi H.M."/>
            <person name="Berlin A.M."/>
            <person name="Chapman S.B."/>
            <person name="Dewar J."/>
            <person name="Goldberg J."/>
            <person name="Griggs A."/>
            <person name="Gujja S."/>
            <person name="Hansen M."/>
            <person name="Howarth C."/>
            <person name="Imamovic A."/>
            <person name="Larimer J."/>
            <person name="McCowan C."/>
            <person name="Murphy C."/>
            <person name="Neiman D."/>
            <person name="Pearson M."/>
            <person name="Priest M."/>
            <person name="Roberts A."/>
            <person name="Saif S."/>
            <person name="Shea T."/>
            <person name="Sisk P."/>
            <person name="Sykes S."/>
            <person name="Wortman J."/>
            <person name="Nusbaum C."/>
            <person name="Birren B."/>
        </authorList>
    </citation>
    <scope>NUCLEOTIDE SEQUENCE [LARGE SCALE GENOMIC DNA]</scope>
    <source>
        <strain evidence="7 8">209318</strain>
    </source>
</reference>
<evidence type="ECO:0000256" key="4">
    <source>
        <dbReference type="ARBA" id="ARBA00023163"/>
    </source>
</evidence>
<dbReference type="HOGENOM" id="CLU_047691_3_1_9"/>
<evidence type="ECO:0000256" key="1">
    <source>
        <dbReference type="ARBA" id="ARBA00010641"/>
    </source>
</evidence>
<feature type="domain" description="RNA polymerase sigma-70 region 2" evidence="5">
    <location>
        <begin position="38"/>
        <end position="102"/>
    </location>
</feature>
<evidence type="ECO:0000313" key="8">
    <source>
        <dbReference type="Proteomes" id="UP000013097"/>
    </source>
</evidence>
<dbReference type="Pfam" id="PF04542">
    <property type="entry name" value="Sigma70_r2"/>
    <property type="match status" value="1"/>
</dbReference>
<dbReference type="eggNOG" id="COG1595">
    <property type="taxonomic scope" value="Bacteria"/>
</dbReference>
<dbReference type="SUPFAM" id="SSF88659">
    <property type="entry name" value="Sigma3 and sigma4 domains of RNA polymerase sigma factors"/>
    <property type="match status" value="1"/>
</dbReference>
<evidence type="ECO:0000313" key="7">
    <source>
        <dbReference type="EMBL" id="ENZ00004.1"/>
    </source>
</evidence>
<dbReference type="InterPro" id="IPR039425">
    <property type="entry name" value="RNA_pol_sigma-70-like"/>
</dbReference>
<comment type="similarity">
    <text evidence="1">Belongs to the sigma-70 factor family. ECF subfamily.</text>
</comment>
<dbReference type="AlphaFoldDB" id="N9XVN0"/>
<dbReference type="PANTHER" id="PTHR43133:SF51">
    <property type="entry name" value="RNA POLYMERASE SIGMA FACTOR"/>
    <property type="match status" value="1"/>
</dbReference>
<feature type="domain" description="RNA polymerase sigma factor 70 region 4 type 2" evidence="6">
    <location>
        <begin position="127"/>
        <end position="178"/>
    </location>
</feature>
<dbReference type="InterPro" id="IPR013249">
    <property type="entry name" value="RNA_pol_sigma70_r4_t2"/>
</dbReference>
<dbReference type="InterPro" id="IPR013324">
    <property type="entry name" value="RNA_pol_sigma_r3/r4-like"/>
</dbReference>
<dbReference type="InterPro" id="IPR036388">
    <property type="entry name" value="WH-like_DNA-bd_sf"/>
</dbReference>
<dbReference type="InterPro" id="IPR013325">
    <property type="entry name" value="RNA_pol_sigma_r2"/>
</dbReference>
<dbReference type="PATRIC" id="fig|999411.4.peg.3053"/>
<dbReference type="CDD" id="cd06171">
    <property type="entry name" value="Sigma70_r4"/>
    <property type="match status" value="1"/>
</dbReference>
<dbReference type="SUPFAM" id="SSF88946">
    <property type="entry name" value="Sigma2 domain of RNA polymerase sigma factors"/>
    <property type="match status" value="1"/>
</dbReference>
<dbReference type="Pfam" id="PF08281">
    <property type="entry name" value="Sigma70_r4_2"/>
    <property type="match status" value="1"/>
</dbReference>
<dbReference type="InterPro" id="IPR007627">
    <property type="entry name" value="RNA_pol_sigma70_r2"/>
</dbReference>
<evidence type="ECO:0000256" key="2">
    <source>
        <dbReference type="ARBA" id="ARBA00023015"/>
    </source>
</evidence>
<keyword evidence="3" id="KW-0731">Sigma factor</keyword>
<dbReference type="GO" id="GO:0003677">
    <property type="term" value="F:DNA binding"/>
    <property type="evidence" value="ECO:0007669"/>
    <property type="project" value="InterPro"/>
</dbReference>
<comment type="caution">
    <text evidence="7">The sequence shown here is derived from an EMBL/GenBank/DDBJ whole genome shotgun (WGS) entry which is preliminary data.</text>
</comment>
<proteinExistence type="inferred from homology"/>
<evidence type="ECO:0000259" key="5">
    <source>
        <dbReference type="Pfam" id="PF04542"/>
    </source>
</evidence>
<dbReference type="Gene3D" id="1.10.10.10">
    <property type="entry name" value="Winged helix-like DNA-binding domain superfamily/Winged helix DNA-binding domain"/>
    <property type="match status" value="1"/>
</dbReference>
<evidence type="ECO:0000256" key="3">
    <source>
        <dbReference type="ARBA" id="ARBA00023082"/>
    </source>
</evidence>
<keyword evidence="4" id="KW-0804">Transcription</keyword>
<dbReference type="RefSeq" id="WP_002599580.1">
    <property type="nucleotide sequence ID" value="NZ_KB850958.1"/>
</dbReference>
<evidence type="ECO:0000259" key="6">
    <source>
        <dbReference type="Pfam" id="PF08281"/>
    </source>
</evidence>
<accession>N9XVN0</accession>
<dbReference type="GO" id="GO:0016987">
    <property type="term" value="F:sigma factor activity"/>
    <property type="evidence" value="ECO:0007669"/>
    <property type="project" value="UniProtKB-KW"/>
</dbReference>
<keyword evidence="8" id="KW-1185">Reference proteome</keyword>
<keyword evidence="2" id="KW-0805">Transcription regulation</keyword>
<sequence length="189" mass="22124">MGTLIGILGNIKKSYDEKEIIILKAIRGDDESFLKIMKENKEYLYKTAFIYMKNETDSLEVIDEAVYKAYKQIRKLKNPEYFKTWITRIVINISLDKIKAKNKLILTDEFISLAVENKNLTIEEKLDLKDALNKLNPKYKRALILQYYNNLTLEEISIVMNCTVSAVKNYIHRGKKSLGEILKEDYLNE</sequence>
<dbReference type="Proteomes" id="UP000013097">
    <property type="component" value="Unassembled WGS sequence"/>
</dbReference>
<gene>
    <name evidence="7" type="ORF">HMPREF1092_03140</name>
</gene>
<dbReference type="EMBL" id="AGYT01000019">
    <property type="protein sequence ID" value="ENZ00004.1"/>
    <property type="molecule type" value="Genomic_DNA"/>
</dbReference>
<organism evidence="7 8">
    <name type="scientific">Clostridium thermobutyricum</name>
    <dbReference type="NCBI Taxonomy" id="29372"/>
    <lineage>
        <taxon>Bacteria</taxon>
        <taxon>Bacillati</taxon>
        <taxon>Bacillota</taxon>
        <taxon>Clostridia</taxon>
        <taxon>Eubacteriales</taxon>
        <taxon>Clostridiaceae</taxon>
        <taxon>Clostridium</taxon>
    </lineage>
</organism>
<protein>
    <submittedName>
        <fullName evidence="7">TIGR02954 family RNA polymerase sigma-70 factor</fullName>
    </submittedName>
</protein>
<dbReference type="Gene3D" id="1.10.1740.10">
    <property type="match status" value="1"/>
</dbReference>
<dbReference type="GO" id="GO:0006352">
    <property type="term" value="P:DNA-templated transcription initiation"/>
    <property type="evidence" value="ECO:0007669"/>
    <property type="project" value="InterPro"/>
</dbReference>
<dbReference type="PANTHER" id="PTHR43133">
    <property type="entry name" value="RNA POLYMERASE ECF-TYPE SIGMA FACTO"/>
    <property type="match status" value="1"/>
</dbReference>
<dbReference type="InterPro" id="IPR014284">
    <property type="entry name" value="RNA_pol_sigma-70_dom"/>
</dbReference>
<dbReference type="NCBIfam" id="TIGR02937">
    <property type="entry name" value="sigma70-ECF"/>
    <property type="match status" value="1"/>
</dbReference>